<dbReference type="InterPro" id="IPR018146">
    <property type="entry name" value="Glyoxalase_1_CS"/>
</dbReference>
<dbReference type="GO" id="GO:0046872">
    <property type="term" value="F:metal ion binding"/>
    <property type="evidence" value="ECO:0007669"/>
    <property type="project" value="UniProtKB-KW"/>
</dbReference>
<proteinExistence type="predicted"/>
<dbReference type="Pfam" id="PF00903">
    <property type="entry name" value="Glyoxalase"/>
    <property type="match status" value="1"/>
</dbReference>
<evidence type="ECO:0000313" key="3">
    <source>
        <dbReference type="EMBL" id="MXN20959.1"/>
    </source>
</evidence>
<dbReference type="PANTHER" id="PTHR43048">
    <property type="entry name" value="METHYLMALONYL-COA EPIMERASE"/>
    <property type="match status" value="1"/>
</dbReference>
<accession>A0A6L7GAI2</accession>
<evidence type="ECO:0000259" key="2">
    <source>
        <dbReference type="PROSITE" id="PS51819"/>
    </source>
</evidence>
<sequence>MADGLFPGLRWHHVGLSVGDLDRAIAFYTQVFGLEVEERRHIAPIDTHLAFLHRDGFRLELFQKAGSAPVPAARRAPNTDLDEQGTKHPCFSVPDCQQALDVLAARDDVTIIGVIRAPGDPMHPEADPCLGPGDPRPPAAAFFFRDPCDLIVEVVAAGNFPS</sequence>
<feature type="domain" description="VOC" evidence="2">
    <location>
        <begin position="10"/>
        <end position="157"/>
    </location>
</feature>
<dbReference type="InterPro" id="IPR029068">
    <property type="entry name" value="Glyas_Bleomycin-R_OHBP_Dase"/>
</dbReference>
<dbReference type="SUPFAM" id="SSF54593">
    <property type="entry name" value="Glyoxalase/Bleomycin resistance protein/Dihydroxybiphenyl dioxygenase"/>
    <property type="match status" value="1"/>
</dbReference>
<dbReference type="InterPro" id="IPR004360">
    <property type="entry name" value="Glyas_Fos-R_dOase_dom"/>
</dbReference>
<keyword evidence="4" id="KW-1185">Reference proteome</keyword>
<keyword evidence="3" id="KW-0456">Lyase</keyword>
<comment type="caution">
    <text evidence="3">The sequence shown here is derived from an EMBL/GenBank/DDBJ whole genome shotgun (WGS) entry which is preliminary data.</text>
</comment>
<dbReference type="EMBL" id="WUMU01000039">
    <property type="protein sequence ID" value="MXN20959.1"/>
    <property type="molecule type" value="Genomic_DNA"/>
</dbReference>
<protein>
    <submittedName>
        <fullName evidence="3">Lactoylglutathione lyase</fullName>
    </submittedName>
</protein>
<evidence type="ECO:0000256" key="1">
    <source>
        <dbReference type="ARBA" id="ARBA00022723"/>
    </source>
</evidence>
<dbReference type="GO" id="GO:0046491">
    <property type="term" value="P:L-methylmalonyl-CoA metabolic process"/>
    <property type="evidence" value="ECO:0007669"/>
    <property type="project" value="TreeGrafter"/>
</dbReference>
<dbReference type="AlphaFoldDB" id="A0A6L7GAI2"/>
<dbReference type="PANTHER" id="PTHR43048:SF5">
    <property type="entry name" value="BLR5325 PROTEIN"/>
    <property type="match status" value="1"/>
</dbReference>
<dbReference type="Proteomes" id="UP000477911">
    <property type="component" value="Unassembled WGS sequence"/>
</dbReference>
<dbReference type="RefSeq" id="WP_160897077.1">
    <property type="nucleotide sequence ID" value="NZ_WUMU01000039.1"/>
</dbReference>
<name>A0A6L7GAI2_9RHOB</name>
<reference evidence="3 4" key="1">
    <citation type="submission" date="2019-12" db="EMBL/GenBank/DDBJ databases">
        <authorList>
            <person name="Li M."/>
        </authorList>
    </citation>
    <scope>NUCLEOTIDE SEQUENCE [LARGE SCALE GENOMIC DNA]</scope>
    <source>
        <strain evidence="3 4">GBMRC 2024</strain>
    </source>
</reference>
<dbReference type="PROSITE" id="PS51819">
    <property type="entry name" value="VOC"/>
    <property type="match status" value="1"/>
</dbReference>
<organism evidence="3 4">
    <name type="scientific">Pseudooceanicola albus</name>
    <dbReference type="NCBI Taxonomy" id="2692189"/>
    <lineage>
        <taxon>Bacteria</taxon>
        <taxon>Pseudomonadati</taxon>
        <taxon>Pseudomonadota</taxon>
        <taxon>Alphaproteobacteria</taxon>
        <taxon>Rhodobacterales</taxon>
        <taxon>Paracoccaceae</taxon>
        <taxon>Pseudooceanicola</taxon>
    </lineage>
</organism>
<keyword evidence="1" id="KW-0479">Metal-binding</keyword>
<dbReference type="InterPro" id="IPR037523">
    <property type="entry name" value="VOC_core"/>
</dbReference>
<evidence type="ECO:0000313" key="4">
    <source>
        <dbReference type="Proteomes" id="UP000477911"/>
    </source>
</evidence>
<dbReference type="PROSITE" id="PS00934">
    <property type="entry name" value="GLYOXALASE_I_1"/>
    <property type="match status" value="1"/>
</dbReference>
<dbReference type="Gene3D" id="3.10.180.10">
    <property type="entry name" value="2,3-Dihydroxybiphenyl 1,2-Dioxygenase, domain 1"/>
    <property type="match status" value="1"/>
</dbReference>
<dbReference type="GO" id="GO:0004462">
    <property type="term" value="F:lactoylglutathione lyase activity"/>
    <property type="evidence" value="ECO:0007669"/>
    <property type="project" value="InterPro"/>
</dbReference>
<gene>
    <name evidence="3" type="ORF">GR170_24295</name>
</gene>
<dbReference type="InterPro" id="IPR051785">
    <property type="entry name" value="MMCE/EMCE_epimerase"/>
</dbReference>
<dbReference type="GO" id="GO:0004493">
    <property type="term" value="F:methylmalonyl-CoA epimerase activity"/>
    <property type="evidence" value="ECO:0007669"/>
    <property type="project" value="TreeGrafter"/>
</dbReference>